<organism evidence="1 2">
    <name type="scientific">Trichoderma lentiforme</name>
    <dbReference type="NCBI Taxonomy" id="1567552"/>
    <lineage>
        <taxon>Eukaryota</taxon>
        <taxon>Fungi</taxon>
        <taxon>Dikarya</taxon>
        <taxon>Ascomycota</taxon>
        <taxon>Pezizomycotina</taxon>
        <taxon>Sordariomycetes</taxon>
        <taxon>Hypocreomycetidae</taxon>
        <taxon>Hypocreales</taxon>
        <taxon>Hypocreaceae</taxon>
        <taxon>Trichoderma</taxon>
    </lineage>
</organism>
<dbReference type="AlphaFoldDB" id="A0A9P4XF66"/>
<gene>
    <name evidence="1" type="ORF">CFAM422_006336</name>
</gene>
<reference evidence="1 2" key="1">
    <citation type="submission" date="2018-06" db="EMBL/GenBank/DDBJ databases">
        <title>Genome analysis of cellulolytic fungus Trichoderma lentiforme CFAM-422.</title>
        <authorList>
            <person name="Steindorff A.S."/>
            <person name="Formighieri E.F."/>
            <person name="Midorikawa G.E.O."/>
            <person name="Tamietti M.S."/>
            <person name="Ramos E.Z."/>
            <person name="Silva A.S."/>
            <person name="Bon E.P.S."/>
            <person name="Mendes T.D."/>
            <person name="Damaso M.C.T."/>
            <person name="Favaro L.C.L."/>
        </authorList>
    </citation>
    <scope>NUCLEOTIDE SEQUENCE [LARGE SCALE GENOMIC DNA]</scope>
    <source>
        <strain evidence="1 2">CFAM-422</strain>
    </source>
</reference>
<accession>A0A9P4XF66</accession>
<dbReference type="EMBL" id="QLNT01000010">
    <property type="protein sequence ID" value="KAF3071530.1"/>
    <property type="molecule type" value="Genomic_DNA"/>
</dbReference>
<evidence type="ECO:0000313" key="1">
    <source>
        <dbReference type="EMBL" id="KAF3071530.1"/>
    </source>
</evidence>
<comment type="caution">
    <text evidence="1">The sequence shown here is derived from an EMBL/GenBank/DDBJ whole genome shotgun (WGS) entry which is preliminary data.</text>
</comment>
<proteinExistence type="predicted"/>
<keyword evidence="2" id="KW-1185">Reference proteome</keyword>
<evidence type="ECO:0000313" key="2">
    <source>
        <dbReference type="Proteomes" id="UP000801864"/>
    </source>
</evidence>
<dbReference type="Proteomes" id="UP000801864">
    <property type="component" value="Unassembled WGS sequence"/>
</dbReference>
<sequence length="236" mass="25710">MPPEAAHQFYAHSNNFSRPLSAFRRRRLALCSLAPAPYPYRAAAPAPRPDKALRDEAARTNPTRLLRCLYRARFILPGRPTASCASVELSQSLNAAPASSASTRPSTSLVLFLPAPDETLPLRYCAVFPRCRPQNRGLLNSLLQPPSQPSLPCPGSWTHLCSKCGIFAAPRRLQSPIFCLSAITDRRRRLQRHSAHRLASTSASLAAAFDNSTRSDAVRDSLPLICLALSPASALS</sequence>
<name>A0A9P4XF66_9HYPO</name>
<protein>
    <submittedName>
        <fullName evidence="1">Uncharacterized protein</fullName>
    </submittedName>
</protein>